<evidence type="ECO:0000313" key="10">
    <source>
        <dbReference type="Proteomes" id="UP000017148"/>
    </source>
</evidence>
<dbReference type="Gene3D" id="1.10.10.1600">
    <property type="entry name" value="Bacterial DNA polymerase III alpha subunit, thumb domain"/>
    <property type="match status" value="1"/>
</dbReference>
<comment type="caution">
    <text evidence="9">The sequence shown here is derived from an EMBL/GenBank/DDBJ whole genome shotgun (WGS) entry which is preliminary data.</text>
</comment>
<dbReference type="PANTHER" id="PTHR32294:SF0">
    <property type="entry name" value="DNA POLYMERASE III SUBUNIT ALPHA"/>
    <property type="match status" value="1"/>
</dbReference>
<dbReference type="InterPro" id="IPR004013">
    <property type="entry name" value="PHP_dom"/>
</dbReference>
<dbReference type="NCBIfam" id="NF004226">
    <property type="entry name" value="PRK05673.1"/>
    <property type="match status" value="1"/>
</dbReference>
<evidence type="ECO:0000313" key="9">
    <source>
        <dbReference type="EMBL" id="ERP39307.1"/>
    </source>
</evidence>
<keyword evidence="5" id="KW-0235">DNA replication</keyword>
<dbReference type="Proteomes" id="UP000017148">
    <property type="component" value="Unassembled WGS sequence"/>
</dbReference>
<dbReference type="SUPFAM" id="SSF89550">
    <property type="entry name" value="PHP domain-like"/>
    <property type="match status" value="1"/>
</dbReference>
<evidence type="ECO:0000256" key="3">
    <source>
        <dbReference type="ARBA" id="ARBA00022679"/>
    </source>
</evidence>
<comment type="catalytic activity">
    <reaction evidence="7">
        <text>DNA(n) + a 2'-deoxyribonucleoside 5'-triphosphate = DNA(n+1) + diphosphate</text>
        <dbReference type="Rhea" id="RHEA:22508"/>
        <dbReference type="Rhea" id="RHEA-COMP:17339"/>
        <dbReference type="Rhea" id="RHEA-COMP:17340"/>
        <dbReference type="ChEBI" id="CHEBI:33019"/>
        <dbReference type="ChEBI" id="CHEBI:61560"/>
        <dbReference type="ChEBI" id="CHEBI:173112"/>
        <dbReference type="EC" id="2.7.7.7"/>
    </reaction>
</comment>
<keyword evidence="4" id="KW-0548">Nucleotidyltransferase</keyword>
<evidence type="ECO:0000256" key="1">
    <source>
        <dbReference type="ARBA" id="ARBA00012417"/>
    </source>
</evidence>
<dbReference type="GO" id="GO:0003887">
    <property type="term" value="F:DNA-directed DNA polymerase activity"/>
    <property type="evidence" value="ECO:0007669"/>
    <property type="project" value="UniProtKB-KW"/>
</dbReference>
<dbReference type="EMBL" id="ASJR01000001">
    <property type="protein sequence ID" value="ERP39307.1"/>
    <property type="molecule type" value="Genomic_DNA"/>
</dbReference>
<organism evidence="9 10">
    <name type="scientific">Chitinivibrio alkaliphilus ACht1</name>
    <dbReference type="NCBI Taxonomy" id="1313304"/>
    <lineage>
        <taxon>Bacteria</taxon>
        <taxon>Pseudomonadati</taxon>
        <taxon>Fibrobacterota</taxon>
        <taxon>Chitinivibrionia</taxon>
        <taxon>Chitinivibrionales</taxon>
        <taxon>Chitinivibrionaceae</taxon>
        <taxon>Chitinivibrio</taxon>
    </lineage>
</organism>
<dbReference type="RefSeq" id="WP_022635667.1">
    <property type="nucleotide sequence ID" value="NZ_ASJR01000001.1"/>
</dbReference>
<dbReference type="Pfam" id="PF02811">
    <property type="entry name" value="PHP"/>
    <property type="match status" value="1"/>
</dbReference>
<dbReference type="eggNOG" id="COG0587">
    <property type="taxonomic scope" value="Bacteria"/>
</dbReference>
<dbReference type="InterPro" id="IPR016195">
    <property type="entry name" value="Pol/histidinol_Pase-like"/>
</dbReference>
<dbReference type="InterPro" id="IPR003141">
    <property type="entry name" value="Pol/His_phosphatase_N"/>
</dbReference>
<dbReference type="GO" id="GO:0006260">
    <property type="term" value="P:DNA replication"/>
    <property type="evidence" value="ECO:0007669"/>
    <property type="project" value="UniProtKB-KW"/>
</dbReference>
<name>U7DBC1_9BACT</name>
<dbReference type="InterPro" id="IPR029460">
    <property type="entry name" value="DNAPol_HHH"/>
</dbReference>
<dbReference type="EC" id="2.7.7.7" evidence="1"/>
<dbReference type="InterPro" id="IPR041931">
    <property type="entry name" value="DNA_pol3_alpha_thumb_dom"/>
</dbReference>
<dbReference type="CDD" id="cd12113">
    <property type="entry name" value="PHP_PolIIIA_DnaE3"/>
    <property type="match status" value="1"/>
</dbReference>
<evidence type="ECO:0000256" key="4">
    <source>
        <dbReference type="ARBA" id="ARBA00022695"/>
    </source>
</evidence>
<dbReference type="InterPro" id="IPR004805">
    <property type="entry name" value="DnaE2/DnaE/PolC"/>
</dbReference>
<dbReference type="STRING" id="1313304.CALK_0101"/>
<dbReference type="Gene3D" id="3.20.20.140">
    <property type="entry name" value="Metal-dependent hydrolases"/>
    <property type="match status" value="1"/>
</dbReference>
<dbReference type="InterPro" id="IPR040982">
    <property type="entry name" value="DNA_pol3_finger"/>
</dbReference>
<dbReference type="Pfam" id="PF17657">
    <property type="entry name" value="DNA_pol3_finger"/>
    <property type="match status" value="1"/>
</dbReference>
<dbReference type="PANTHER" id="PTHR32294">
    <property type="entry name" value="DNA POLYMERASE III SUBUNIT ALPHA"/>
    <property type="match status" value="1"/>
</dbReference>
<accession>U7DBC1</accession>
<protein>
    <recommendedName>
        <fullName evidence="2">DNA polymerase III subunit alpha</fullName>
        <ecNumber evidence="1">2.7.7.7</ecNumber>
    </recommendedName>
</protein>
<evidence type="ECO:0000256" key="5">
    <source>
        <dbReference type="ARBA" id="ARBA00022705"/>
    </source>
</evidence>
<dbReference type="GO" id="GO:0008408">
    <property type="term" value="F:3'-5' exonuclease activity"/>
    <property type="evidence" value="ECO:0007669"/>
    <property type="project" value="InterPro"/>
</dbReference>
<sequence length="1149" mass="129007">MSFEHSEFVHLHTHSEYSFLDGAIRIDDLVQKAAEQKAPATALTDHGGLFGALEFYKKSMNAGIKPILGFEAYVAPRGRKERSKDRYHLILLAESNKGWENIMKLSSVGYTEGFYYKPRIDYEVLREYSEGIIATSACIGGEIAQGILRGERETALNSIDTYLDIFGADNFFIELQDHGMDDEHIVMEQLIDMAGEKGVPLIVANDAHYLTKEDADPHDVLLCMQTNARYTEENRFRFPTEEFYVKDPEEMRELFPDIPEAMTNTVRIAERCSVDPFHKPKLPSTGIPESYSDEGAYLKDLAYTGAEQIYGELTPTIEERLDFELDIIISMGFPGYFLIVRDFLLWADKHGIMRGCRGSAAGSLVGRCIGITNVDPLKYDLIFERFLNPERISMPDVDADIADSERGRVIQYCVDKYGSEAVSQIINFGRMKAKNAVKDVARVMGIPPTDSQMLSNMVSESTISESIDKNGELKDLLQKNSLYDKVFAYAQKLEGLARQPGMHAGGVIIAPGDIPQWSPVYKQAAEGTMPMTQFDMGFVEDTGLIKMDILGLRTLSVIQETVNLIKDFHGVEIDIWNDIVDGDEKTYAEIFHTGETVEIFQFESPGMRKHLKKLRATSIEDLIAMTSLFRPGPMENIDSFIRRKHGKEKIEYPHPMLKSILDVTYGIIVYQEQVMRIAQQMGQFTLGQADILRKAMGKKKLDVMEEMKKDFLKGAENQKIDLKKAEAVWDLMAKFAKYGFNKAHACVYAHVSYQAAYLKAHYPCEYMAAVMTSRLGDQKKFVSATEEARRLGIEVLPPNINVSTPNCSVQNGKISIGLRAIANVGKASTAIVEEREKRGGYQDLFDLCCRVNLHDVSKKALESLVWAGAMDCFGEHRSTLCNTISIAVDYGKKQQEESASGQTNLFGESTAALPVPAVQHLDEWEHFDLLNKEKEVMNFYVSGHPLEHFKDEIRGFSTMDFSEETVARLRHKQSVLAGGVITGVKKFNSRKDGSPMAFMSFEDLVGEGELFFPPKMYELHSHLCNAEEMVLVRGTVEKEHVQEDSVDKIKCKIVANKVMPLDEARTAITKAVRIHITTSGLERTHLEEILETCKKHGGGCIVLIHLHTGDGNEYVIRTKNLLVSSSRTCCAALRKLAAVDDVVLSQRTK</sequence>
<feature type="domain" description="Polymerase/histidinol phosphatase N-terminal" evidence="8">
    <location>
        <begin position="9"/>
        <end position="76"/>
    </location>
</feature>
<evidence type="ECO:0000259" key="8">
    <source>
        <dbReference type="SMART" id="SM00481"/>
    </source>
</evidence>
<dbReference type="Pfam" id="PF07733">
    <property type="entry name" value="DNA_pol3_alpha"/>
    <property type="match status" value="1"/>
</dbReference>
<dbReference type="PATRIC" id="fig|1313304.3.peg.94"/>
<dbReference type="InterPro" id="IPR011708">
    <property type="entry name" value="DNA_pol3_alpha_NTPase_dom"/>
</dbReference>
<dbReference type="AlphaFoldDB" id="U7DBC1"/>
<dbReference type="OrthoDB" id="9803237at2"/>
<dbReference type="SMART" id="SM00481">
    <property type="entry name" value="POLIIIAc"/>
    <property type="match status" value="1"/>
</dbReference>
<evidence type="ECO:0000256" key="2">
    <source>
        <dbReference type="ARBA" id="ARBA00019114"/>
    </source>
</evidence>
<gene>
    <name evidence="9" type="ORF">CALK_0101</name>
</gene>
<dbReference type="Gene3D" id="1.10.150.870">
    <property type="match status" value="1"/>
</dbReference>
<keyword evidence="3" id="KW-0808">Transferase</keyword>
<evidence type="ECO:0000256" key="6">
    <source>
        <dbReference type="ARBA" id="ARBA00022932"/>
    </source>
</evidence>
<proteinExistence type="predicted"/>
<dbReference type="CDD" id="cd04485">
    <property type="entry name" value="DnaE_OBF"/>
    <property type="match status" value="1"/>
</dbReference>
<reference evidence="9 10" key="1">
    <citation type="journal article" date="2013" name="Environ. Microbiol.">
        <title>Genome analysis of Chitinivibrio alkaliphilus gen. nov., sp. nov., a novel extremely haloalkaliphilic anaerobic chitinolytic bacterium from the candidate phylum Termite Group 3.</title>
        <authorList>
            <person name="Sorokin D.Y."/>
            <person name="Gumerov V.M."/>
            <person name="Rakitin A.L."/>
            <person name="Beletsky A.V."/>
            <person name="Damste J.S."/>
            <person name="Muyzer G."/>
            <person name="Mardanov A.V."/>
            <person name="Ravin N.V."/>
        </authorList>
    </citation>
    <scope>NUCLEOTIDE SEQUENCE [LARGE SCALE GENOMIC DNA]</scope>
    <source>
        <strain evidence="9 10">ACht1</strain>
    </source>
</reference>
<dbReference type="Pfam" id="PF14579">
    <property type="entry name" value="HHH_6"/>
    <property type="match status" value="1"/>
</dbReference>
<evidence type="ECO:0000256" key="7">
    <source>
        <dbReference type="ARBA" id="ARBA00049244"/>
    </source>
</evidence>
<keyword evidence="6" id="KW-0239">DNA-directed DNA polymerase</keyword>
<keyword evidence="10" id="KW-1185">Reference proteome</keyword>
<dbReference type="NCBIfam" id="TIGR00594">
    <property type="entry name" value="polc"/>
    <property type="match status" value="1"/>
</dbReference>